<evidence type="ECO:0000313" key="5">
    <source>
        <dbReference type="Proteomes" id="UP000192674"/>
    </source>
</evidence>
<dbReference type="Gene3D" id="2.120.10.30">
    <property type="entry name" value="TolB, C-terminal domain"/>
    <property type="match status" value="1"/>
</dbReference>
<evidence type="ECO:0000259" key="3">
    <source>
        <dbReference type="Pfam" id="PF07995"/>
    </source>
</evidence>
<keyword evidence="5" id="KW-1185">Reference proteome</keyword>
<dbReference type="Pfam" id="PF07995">
    <property type="entry name" value="GSDH"/>
    <property type="match status" value="1"/>
</dbReference>
<name>A0A1W2EZ28_KIBAR</name>
<dbReference type="AlphaFoldDB" id="A0A1W2EZ28"/>
<evidence type="ECO:0000256" key="1">
    <source>
        <dbReference type="SAM" id="MobiDB-lite"/>
    </source>
</evidence>
<keyword evidence="2" id="KW-0732">Signal</keyword>
<evidence type="ECO:0000256" key="2">
    <source>
        <dbReference type="SAM" id="SignalP"/>
    </source>
</evidence>
<feature type="domain" description="Glucose/Sorbosone dehydrogenase" evidence="3">
    <location>
        <begin position="60"/>
        <end position="401"/>
    </location>
</feature>
<dbReference type="Proteomes" id="UP000192674">
    <property type="component" value="Unassembled WGS sequence"/>
</dbReference>
<feature type="region of interest" description="Disordered" evidence="1">
    <location>
        <begin position="23"/>
        <end position="48"/>
    </location>
</feature>
<feature type="chain" id="PRO_5012190500" evidence="2">
    <location>
        <begin position="27"/>
        <end position="406"/>
    </location>
</feature>
<dbReference type="InterPro" id="IPR011041">
    <property type="entry name" value="Quinoprot_gluc/sorb_DH_b-prop"/>
</dbReference>
<gene>
    <name evidence="4" type="ORF">SAMN05661093_05174</name>
</gene>
<dbReference type="InterPro" id="IPR012938">
    <property type="entry name" value="Glc/Sorbosone_DH"/>
</dbReference>
<dbReference type="EMBL" id="FWXV01000004">
    <property type="protein sequence ID" value="SMD14935.1"/>
    <property type="molecule type" value="Genomic_DNA"/>
</dbReference>
<dbReference type="PROSITE" id="PS51257">
    <property type="entry name" value="PROKAR_LIPOPROTEIN"/>
    <property type="match status" value="1"/>
</dbReference>
<reference evidence="4 5" key="1">
    <citation type="submission" date="2017-04" db="EMBL/GenBank/DDBJ databases">
        <authorList>
            <person name="Afonso C.L."/>
            <person name="Miller P.J."/>
            <person name="Scott M.A."/>
            <person name="Spackman E."/>
            <person name="Goraichik I."/>
            <person name="Dimitrov K.M."/>
            <person name="Suarez D.L."/>
            <person name="Swayne D.E."/>
        </authorList>
    </citation>
    <scope>NUCLEOTIDE SEQUENCE [LARGE SCALE GENOMIC DNA]</scope>
    <source>
        <strain evidence="4 5">DSM 43828</strain>
    </source>
</reference>
<proteinExistence type="predicted"/>
<dbReference type="SUPFAM" id="SSF50952">
    <property type="entry name" value="Soluble quinoprotein glucose dehydrogenase"/>
    <property type="match status" value="1"/>
</dbReference>
<dbReference type="InterPro" id="IPR011042">
    <property type="entry name" value="6-blade_b-propeller_TolB-like"/>
</dbReference>
<organism evidence="4 5">
    <name type="scientific">Kibdelosporangium aridum</name>
    <dbReference type="NCBI Taxonomy" id="2030"/>
    <lineage>
        <taxon>Bacteria</taxon>
        <taxon>Bacillati</taxon>
        <taxon>Actinomycetota</taxon>
        <taxon>Actinomycetes</taxon>
        <taxon>Pseudonocardiales</taxon>
        <taxon>Pseudonocardiaceae</taxon>
        <taxon>Kibdelosporangium</taxon>
    </lineage>
</organism>
<feature type="compositionally biased region" description="Polar residues" evidence="1">
    <location>
        <begin position="34"/>
        <end position="47"/>
    </location>
</feature>
<sequence>MLCIMRRLGVLLVTLTALSACTESSAGRVPPPTGATNGQPSTPQEAQAPTMKIETVAGGLEHGWDIGFLPDGKVLVTQRPGKLALLSSTQPGATVTQVQADFGDVLAVGEGGLMGMVLDPDFATNREFITCQTYKENGQAVDVRLIRWRLSPDGQSAQRVNVMLSGLPVARGGRHSGCRPTIAPDGALLVGTGDTARPAIPQDRTNLGGKVLRLDVKTGGPAPGNPFASSQNPNEQRVYTYGHRNVQGVAIRPTSQQIITAEHGPDKNDEINIEQAGKNYGWDPSQGGTVNSYDEDVPMTDLQRFPDAVPALWESGERTEAVCAATFLDGPQWGAFNGSLVVTALKGSKLLLFKMDDAGKVQSVSVPPEFDDDWGRLRAARQGPDGALYVTTSNGSDDKLLRVTLG</sequence>
<accession>A0A1W2EZ28</accession>
<dbReference type="PANTHER" id="PTHR19328:SF13">
    <property type="entry name" value="HIPL1 PROTEIN"/>
    <property type="match status" value="1"/>
</dbReference>
<dbReference type="PANTHER" id="PTHR19328">
    <property type="entry name" value="HEDGEHOG-INTERACTING PROTEIN"/>
    <property type="match status" value="1"/>
</dbReference>
<evidence type="ECO:0000313" key="4">
    <source>
        <dbReference type="EMBL" id="SMD14935.1"/>
    </source>
</evidence>
<feature type="signal peptide" evidence="2">
    <location>
        <begin position="1"/>
        <end position="26"/>
    </location>
</feature>
<protein>
    <submittedName>
        <fullName evidence="4">Glucose/arabinose dehydrogenase, beta-propeller fold</fullName>
    </submittedName>
</protein>